<feature type="region of interest" description="Disordered" evidence="11">
    <location>
        <begin position="3803"/>
        <end position="3832"/>
    </location>
</feature>
<keyword evidence="6 10" id="KW-0863">Zinc-finger</keyword>
<feature type="compositionally biased region" description="Basic and acidic residues" evidence="11">
    <location>
        <begin position="44"/>
        <end position="61"/>
    </location>
</feature>
<dbReference type="InterPro" id="IPR052958">
    <property type="entry name" value="IFN-induced_PKR_regulator"/>
</dbReference>
<gene>
    <name evidence="13" type="ORF">QTP70_014741</name>
</gene>
<dbReference type="PROSITE" id="PS50950">
    <property type="entry name" value="ZF_THAP"/>
    <property type="match status" value="2"/>
</dbReference>
<keyword evidence="5" id="KW-0479">Metal-binding</keyword>
<dbReference type="Pfam" id="PF05485">
    <property type="entry name" value="THAP"/>
    <property type="match status" value="2"/>
</dbReference>
<dbReference type="InterPro" id="IPR025398">
    <property type="entry name" value="DUF4371"/>
</dbReference>
<comment type="subcellular location">
    <subcellularLocation>
        <location evidence="1">Cytoplasm</location>
        <location evidence="1">Cytoskeleton</location>
    </subcellularLocation>
</comment>
<feature type="domain" description="THAP-type" evidence="12">
    <location>
        <begin position="544"/>
        <end position="643"/>
    </location>
</feature>
<feature type="compositionally biased region" description="Basic and acidic residues" evidence="11">
    <location>
        <begin position="669"/>
        <end position="680"/>
    </location>
</feature>
<dbReference type="GO" id="GO:0003677">
    <property type="term" value="F:DNA binding"/>
    <property type="evidence" value="ECO:0007669"/>
    <property type="project" value="UniProtKB-UniRule"/>
</dbReference>
<feature type="region of interest" description="Disordered" evidence="11">
    <location>
        <begin position="428"/>
        <end position="477"/>
    </location>
</feature>
<feature type="region of interest" description="Disordered" evidence="11">
    <location>
        <begin position="2618"/>
        <end position="2638"/>
    </location>
</feature>
<dbReference type="GO" id="GO:0008270">
    <property type="term" value="F:zinc ion binding"/>
    <property type="evidence" value="ECO:0007669"/>
    <property type="project" value="UniProtKB-KW"/>
</dbReference>
<evidence type="ECO:0000256" key="5">
    <source>
        <dbReference type="ARBA" id="ARBA00022723"/>
    </source>
</evidence>
<accession>A0AAE0UX86</accession>
<feature type="compositionally biased region" description="Basic and acidic residues" evidence="11">
    <location>
        <begin position="1"/>
        <end position="24"/>
    </location>
</feature>
<feature type="region of interest" description="Disordered" evidence="11">
    <location>
        <begin position="1"/>
        <end position="117"/>
    </location>
</feature>
<feature type="compositionally biased region" description="Basic and acidic residues" evidence="11">
    <location>
        <begin position="3814"/>
        <end position="3830"/>
    </location>
</feature>
<dbReference type="PANTHER" id="PTHR46289:SF2">
    <property type="entry name" value="THAP DOMAIN CONTAINING 12"/>
    <property type="match status" value="1"/>
</dbReference>
<keyword evidence="3" id="KW-0963">Cytoplasm</keyword>
<evidence type="ECO:0000256" key="1">
    <source>
        <dbReference type="ARBA" id="ARBA00004245"/>
    </source>
</evidence>
<reference evidence="13" key="1">
    <citation type="submission" date="2023-06" db="EMBL/GenBank/DDBJ databases">
        <title>Male Hemibagrus guttatus genome.</title>
        <authorList>
            <person name="Bian C."/>
        </authorList>
    </citation>
    <scope>NUCLEOTIDE SEQUENCE</scope>
    <source>
        <strain evidence="13">Male_cb2023</strain>
        <tissue evidence="13">Muscle</tissue>
    </source>
</reference>
<feature type="compositionally biased region" description="Basic and acidic residues" evidence="11">
    <location>
        <begin position="453"/>
        <end position="468"/>
    </location>
</feature>
<keyword evidence="8 10" id="KW-0238">DNA-binding</keyword>
<feature type="domain" description="THAP-type" evidence="12">
    <location>
        <begin position="1278"/>
        <end position="1363"/>
    </location>
</feature>
<evidence type="ECO:0000256" key="6">
    <source>
        <dbReference type="ARBA" id="ARBA00022771"/>
    </source>
</evidence>
<feature type="compositionally biased region" description="Polar residues" evidence="11">
    <location>
        <begin position="77"/>
        <end position="88"/>
    </location>
</feature>
<dbReference type="SUPFAM" id="SSF57716">
    <property type="entry name" value="Glucocorticoid receptor-like (DNA-binding domain)"/>
    <property type="match status" value="2"/>
</dbReference>
<feature type="compositionally biased region" description="Basic and acidic residues" evidence="11">
    <location>
        <begin position="130"/>
        <end position="151"/>
    </location>
</feature>
<name>A0AAE0UX86_9TELE</name>
<keyword evidence="9" id="KW-0206">Cytoskeleton</keyword>
<keyword evidence="7" id="KW-0862">Zinc</keyword>
<evidence type="ECO:0000256" key="10">
    <source>
        <dbReference type="PROSITE-ProRule" id="PRU00309"/>
    </source>
</evidence>
<feature type="region of interest" description="Disordered" evidence="11">
    <location>
        <begin position="1399"/>
        <end position="1424"/>
    </location>
</feature>
<feature type="region of interest" description="Disordered" evidence="11">
    <location>
        <begin position="300"/>
        <end position="358"/>
    </location>
</feature>
<comment type="similarity">
    <text evidence="2">Belongs to the CKAP2 family.</text>
</comment>
<evidence type="ECO:0000313" key="13">
    <source>
        <dbReference type="EMBL" id="KAK3521614.1"/>
    </source>
</evidence>
<organism evidence="13 14">
    <name type="scientific">Hemibagrus guttatus</name>
    <dbReference type="NCBI Taxonomy" id="175788"/>
    <lineage>
        <taxon>Eukaryota</taxon>
        <taxon>Metazoa</taxon>
        <taxon>Chordata</taxon>
        <taxon>Craniata</taxon>
        <taxon>Vertebrata</taxon>
        <taxon>Euteleostomi</taxon>
        <taxon>Actinopterygii</taxon>
        <taxon>Neopterygii</taxon>
        <taxon>Teleostei</taxon>
        <taxon>Ostariophysi</taxon>
        <taxon>Siluriformes</taxon>
        <taxon>Bagridae</taxon>
        <taxon>Hemibagrus</taxon>
    </lineage>
</organism>
<feature type="region of interest" description="Disordered" evidence="11">
    <location>
        <begin position="3332"/>
        <end position="3361"/>
    </location>
</feature>
<evidence type="ECO:0000256" key="4">
    <source>
        <dbReference type="ARBA" id="ARBA00022553"/>
    </source>
</evidence>
<proteinExistence type="inferred from homology"/>
<dbReference type="InterPro" id="IPR006612">
    <property type="entry name" value="THAP_Znf"/>
</dbReference>
<keyword evidence="4" id="KW-0597">Phosphoprotein</keyword>
<dbReference type="InterPro" id="IPR029197">
    <property type="entry name" value="CKAP2_C"/>
</dbReference>
<dbReference type="Pfam" id="PF14291">
    <property type="entry name" value="DUF4371"/>
    <property type="match status" value="1"/>
</dbReference>
<dbReference type="Pfam" id="PF15297">
    <property type="entry name" value="CKAP2_C"/>
    <property type="match status" value="1"/>
</dbReference>
<feature type="compositionally biased region" description="Basic and acidic residues" evidence="11">
    <location>
        <begin position="1415"/>
        <end position="1424"/>
    </location>
</feature>
<dbReference type="SMART" id="SM00692">
    <property type="entry name" value="DM3"/>
    <property type="match status" value="2"/>
</dbReference>
<feature type="region of interest" description="Disordered" evidence="11">
    <location>
        <begin position="238"/>
        <end position="272"/>
    </location>
</feature>
<comment type="caution">
    <text evidence="13">The sequence shown here is derived from an EMBL/GenBank/DDBJ whole genome shotgun (WGS) entry which is preliminary data.</text>
</comment>
<evidence type="ECO:0000256" key="11">
    <source>
        <dbReference type="SAM" id="MobiDB-lite"/>
    </source>
</evidence>
<feature type="region of interest" description="Disordered" evidence="11">
    <location>
        <begin position="130"/>
        <end position="163"/>
    </location>
</feature>
<dbReference type="PANTHER" id="PTHR46289">
    <property type="entry name" value="52 KDA REPRESSOR OF THE INHIBITOR OF THE PROTEIN KINASE-LIKE PROTEIN-RELATED"/>
    <property type="match status" value="1"/>
</dbReference>
<dbReference type="Proteomes" id="UP001274896">
    <property type="component" value="Unassembled WGS sequence"/>
</dbReference>
<evidence type="ECO:0000256" key="9">
    <source>
        <dbReference type="ARBA" id="ARBA00023212"/>
    </source>
</evidence>
<feature type="region of interest" description="Disordered" evidence="11">
    <location>
        <begin position="669"/>
        <end position="694"/>
    </location>
</feature>
<evidence type="ECO:0000313" key="14">
    <source>
        <dbReference type="Proteomes" id="UP001274896"/>
    </source>
</evidence>
<evidence type="ECO:0000256" key="3">
    <source>
        <dbReference type="ARBA" id="ARBA00022490"/>
    </source>
</evidence>
<sequence>MDTAVKKSNKENSKPEAGPKKTESRNVISKQQLMRPAPLQSKNNPRDEKAGLGLDKTESKVKVKQSKPAKSNPDPMQRNTLSQAFRTEQTLRHRKLVLETQKPPSSVPPKPLLPGTYKGRVVQSKIDCFRKPQSGHEKNLSENKTKAETAVRSKSTTVLSASSRARIQHSVVSKTKSESDARINVQKTVPQRRIQTTAPARTATVSTKKNAIFTKPSTVSTKPSVIFRKPVTMSARPPRVTSFIKKKEPTKSSAAANEQKPQRPVSSSISQYRVRVESAEERRKKLADWLVLKGKTQKRPAIMEKSASQTCKPRLSAEDEDEAQPEASKQAEVVPVNETHKSDVPQRKPAFSNSPSHILNTTLDLLDNSDTELPAEPDIRMESLVINLCERLEAMETPSSCESDTKAGGSTEAEVKVEKEMLVYEILEEEELSEEPKSTAGVEKEEEEEDGGEEKKTVKAEEENKLSDNDEEEEMDSTTADVLDACVVKYSVKTTPFLQSVKKRMEGEMAKGTPGSRCKSSIKELKFLTPVRRSSRIHRNSSRLPGLLNEHDPCVSSLAELELLDAADSNAYIYRKNPALLQHLPDQCKKWVENCSRSDLRDKTPEHLNKYHRLCARHFEPDLILKTSPFRTVLKDTAIPTIFDHPTCKRTNEQQEEDNALHVKVQRVEENHNKDVEKATESANGQEASDEPQVVDKDWDQREYLRSLFDVVVMMGRQNIPLQGHSDKEPRSKAFTPGNFQALLEFRINAGDDALRRRFETSPASLEFCSSTQLQQILEVCEKCICKELLSEVKEARFFSLVMENVVEIAGESRIPTFIRFVDQNNSLREEFFGFLLFEGEEESIVANLCAKISENGLSMEDCRGQAYFSTSVHAAKVKAIATKLSERYPLAVLTPSAGHALNISLANSMHLTSVHLVMSTLKKIDAFFSRSPLLLDQLESAILIYYQGNEEKGNALKQVCRTDWTQQHDAFEVAIDLLESLLLCMDSIHDNEELKWSDEIAHEAFVVSEALADFEFVMALVVLKNTLSFSRAFGKNLQGQTSEVFFAANSLPAVLHSLNEVLENIEVYHEFWFEEAVNLAAALEIPVKIPRLFFRKQRPDAGDEIQPETYYKVHLTFLVVTQVIKELSDFFSENHLNALRSLSFVPAIMSQLKYNTEENSADVYKNDLPNPETLPTELNCWKIKWKHGTKNVMLPSTIYETLQLSDVKFFPNVCALLKVLHCLPVLSLTEEKGSEARRRLTAYLQDTPPKHRHKSLALFSLNCAVRVDVDLMFKSKMPDCCAAADCKQSSDQRNVSFFRFPLDPERCKQWVGNCRRPDLQTKTPEYLHRNFKLCSRHFEASLIQKESELRTVLKAGAVPTIFDFTTKKGNATAQNSNRKRKIQAVDEAQPETVAQNVIEDSTENAVEQEPAPVRPEKEDPATSKAKETLKIHFKETLAFTGFNIVNNAATSATKSMGGGAVGPLMVNPVCAEKIDPKDVLRLGEDVMREEIRNTLRMARFFSILLQDKTNIEGKDQIPVFIRSVCNDGFPQKHLLGFLPCDVDTDSLYLMLMSEIRNKWGLRMEHCRGFTYLTTGSLCQKLKEFSCRMLRDFPQVVLAPSDPYAFNMWLIRSLPVLSVQDVVDTVEEVATVLRQSDTLMKKLHIKIAAAYSHIKGEVDRVKESCQNNWEYGTDAFQTMLDILEPLLNSIGEMCTSALSEVDTTVMEQLLKLKEKLKNFNFIITLVILKNTLCCVSILNPSLRGIISISSTLQYTISNALKLLNKHLQEIPIFHRKWFSDAVGRAKKLGVSVTLPADTAANGDPDSKMPTSPEDYYRETLSKMVLQYLIDEVKRVLGIEMVRILRWLSLVPSYMADHNFSIRKDKVADANLNNLARPDSFYDELGCWEVKWRHASKRRILPTGVFATLKIPDIGFYPNVQSLLRVLGSIPCINADADVYVQYDMVLDRYRSYMKVMPAEKRLCNMAFIYVNQDVHFNIDDMVQSYVESHPDILQLLCKDDVMEVQPSACVLFTCFSATDNSTNDASKEDMEEPREIILDMELEPPKPVECSGTDKEALKSALKAALTAACNSQSRQFQGGPEGEVEYVTKSEMNEVMKVCADVVKDGILSEAGNSFFSLFIDRVVRFGETDFLPLFLRFVDSFDVMHLELLGFVEVNLETEAMCERLFDIVTKEWRLDFKYCRGQAYLGSGEISYKLKAFACKVQEKYPLAICTHSSCYSFNTWWSMTVPVPSISRALDILEKIVLFFSSSPELEKQLDQVIAVGLRESYEKIHEFQGNFCSSWQEKHDSYDVFSQILEPLVDCLERFHNCSPPMWSLAIINQAKKLLQLIRDFDFIVAIVALKNISSFTRELSAALQKDHFSAASQLCQISGIVATLNRLKTNIKVFHQNWFDEACSFAQNLGVQVKVPESVPCPRDSLLKPGGYYKDAVSVPLVDHIINSVKDHFSDDHKEALNFLSLVPCSVTMSYTFESLKSKPPLYVGDLPDPDNFFTELSCWKVKWKTKVVSPTIPDTIFQTLRLPLMQYFANINTLLKIMSVLPSTTLEHCGEVKRHKMFQDYLRSTYAKDRTPCLAMLQVGKNFNRDLDRMVTQCLKVTPQTLEGICLDKEAKTLRNSEIRAEDNHNDEEMEVQQERSTKKLPDFNELKAEDNRTAAFNKTEIQQVPEVVPAVLIEGQQAKPLDENGHSDQPVDSLQRVFLVAARLARKKSLLLGLPKEEQDFVMQDLGMCHWDQENTKHFSDVLDSIAKSIRETILSEVQESPFFSIIMDKVVSVDNKKHFPVFVRYVDSFTPKVELLGFLPLDSSSDADTQAKTLSSILSDEWGLQMGCCRGQSFMCMGAGGQGLRKLSLDFLESFPLAVNTPSESCGLAYWLAVSLHNDPITKVLGVVEDLLLFFDQSPRLHVELSQTREGLLNTPREALAEVPETCLSKWKKREDFFDILVDMLEGVLSCLDSVSNNADGSWSNSMSIHALMLSTTIKESDFVVSLVILKNACTPLRNCSTVFRCGNPADIICEVEKIPVIIESLVKMLENINVVHNTWFEEATQLAAKVAGALSYPDTVSSYDSPEVGYRETVSIPVLSGLIEEMKFNFSECHLKALRVLSLLPTCNPLPVLPEAPDKLYTIFQSDLPEPDAAEEEINAWATVWQEKYQDSLLPTSISETLHHPEAKGHPNVTTLLRLVAVLPSISMECDLMKTTLNSLRSLIGNDYDSINKTNTVMLLMHRPMLQTLEQVIDRCMELDAKSHGFLSPVKESLCVMKMDSEIDGVSSEEKVNVTNSGVSEIINGIVPISVQDRPTTTVQCDTGEIGTSVVVGTTATPKDSAMKITASNGQAEIQETSPINTDGQSAATHSNDSEIGSSMVTASDRTPVEQDVPKEHKALSPGITTELQNGNAELLNEVPAQNITTEHKTASKDVTMELIDPQTKVAAEAEAADQRAEPVTVKPMAAAENATMETQAIEPLASTQDVIPDLGTAANVSMDCTAPAIEVAAKDDVTEQNVNTEPVSEVAARIAEPITVSKDVPNDSTVMADVVTAQPVRGDKDVTDEHEAVEKGVMSVSDVAAVSGTKSAPQGVAAKEPSTAVHDKSTNPFVVPHEIAKELVATGQDATTKPEAKGISTDFCVGVQIATAAQSVTREPVTSAQSVTMKPDTAGEDLLNECDSAIAQYATTKSGAAVRNEPTTSLKVTVKPGTLSQDIISETNTAQGVSFVTASEAQNFSRAEVQDVTIQPVTTGHDVTLDDQCGSTEPKTALSDATNCTATVQCGESVTAEQEVITKRVPAEEDTAMDTTESDHGVALQSALTAKDTVPTESTSEHVPMELDAASEKITTEPAGTVQDVVMESQDESKAVACDVTMEPITESKDVPADLIEDLKTETQGTGLKVDAQDTSNPATAPAQNGTCQSKIPASDGIDMAVSANKVSNVQSTAASKDAASVANSFTEAEVKHTNVQGDLNQSYAIAQDGTDPSKEVAQAAGEDVTEPHKGVLSFYSSPTQEAFFSEIQNTKFFSIICEQQIEIEGHTYIPVGIYYLQKQKTPCEDVLAYVPLDQDIAAFVDSMTAALSEKWGLNLAFCRGQSLLTVGAAGAQVRAAAALLSQRYPHAIRTFSSTMSLNTWLAKSCIISEIADSFTWVERMLQWVTEDEEKRAVLHKMVASLFQHNAVKHSDLTDRLSRSQWERSHDTLDLTVEILEAIMLTLNDIKDNHDIQAERTQAGDFLIILQNFEFILTLVIMKNVLGPTKSLSQNLQGQPLDVYQAVSSLTEVLSTLSDMKANIDTHLQSWYQEAVEFASKLQISVDHTSQECLIIYCRDIVSKGAIDHAICEISELCSDHALSAVRCMQVVPYVISKKEGCCMDSEVFKVYQDDLPDSSSLQVELQKWRERWSDTDEQPLPAGLLDTLNATDAEYFPNIETLLRLLVILPCFRKEDLIRQGKKSLIEFNHQRSLLELYPL</sequence>
<evidence type="ECO:0000256" key="7">
    <source>
        <dbReference type="ARBA" id="ARBA00022833"/>
    </source>
</evidence>
<dbReference type="GO" id="GO:0005856">
    <property type="term" value="C:cytoskeleton"/>
    <property type="evidence" value="ECO:0007669"/>
    <property type="project" value="UniProtKB-SubCell"/>
</dbReference>
<dbReference type="EMBL" id="JAUCMX010000015">
    <property type="protein sequence ID" value="KAK3521614.1"/>
    <property type="molecule type" value="Genomic_DNA"/>
</dbReference>
<feature type="compositionally biased region" description="Polar residues" evidence="11">
    <location>
        <begin position="152"/>
        <end position="163"/>
    </location>
</feature>
<evidence type="ECO:0000256" key="8">
    <source>
        <dbReference type="ARBA" id="ARBA00023125"/>
    </source>
</evidence>
<dbReference type="SMART" id="SM00980">
    <property type="entry name" value="THAP"/>
    <property type="match status" value="2"/>
</dbReference>
<evidence type="ECO:0000256" key="2">
    <source>
        <dbReference type="ARBA" id="ARBA00009468"/>
    </source>
</evidence>
<protein>
    <recommendedName>
        <fullName evidence="12">THAP-type domain-containing protein</fullName>
    </recommendedName>
</protein>
<keyword evidence="14" id="KW-1185">Reference proteome</keyword>
<evidence type="ECO:0000259" key="12">
    <source>
        <dbReference type="PROSITE" id="PS50950"/>
    </source>
</evidence>